<sequence length="184" mass="18466">MKPLTTRDLVHCALFAAIVAVLGLVPPIPLGFLPVPITAQLMGVMLAGAVLGARLGGLSLLLFLLLVAAGLPLLSGGRGGFGVFLGPTGGFAIGFALAAFTVGWLAERLPRRGSLPSLFVACALGGIGADYALGIPWLSMVSGLPLEKAALGSLTFIPGDLIKAGVAAFAAATVKRAYPLAAAH</sequence>
<evidence type="ECO:0000313" key="11">
    <source>
        <dbReference type="Proteomes" id="UP000781958"/>
    </source>
</evidence>
<evidence type="ECO:0000256" key="7">
    <source>
        <dbReference type="ARBA" id="ARBA00023136"/>
    </source>
</evidence>
<gene>
    <name evidence="10" type="ORF">J2851_005862</name>
</gene>
<feature type="transmembrane region" description="Helical" evidence="9">
    <location>
        <begin position="58"/>
        <end position="75"/>
    </location>
</feature>
<accession>A0ABS4SVS0</accession>
<organism evidence="10 11">
    <name type="scientific">Azospirillum rugosum</name>
    <dbReference type="NCBI Taxonomy" id="416170"/>
    <lineage>
        <taxon>Bacteria</taxon>
        <taxon>Pseudomonadati</taxon>
        <taxon>Pseudomonadota</taxon>
        <taxon>Alphaproteobacteria</taxon>
        <taxon>Rhodospirillales</taxon>
        <taxon>Azospirillaceae</taxon>
        <taxon>Azospirillum</taxon>
    </lineage>
</organism>
<feature type="transmembrane region" description="Helical" evidence="9">
    <location>
        <begin position="118"/>
        <end position="138"/>
    </location>
</feature>
<keyword evidence="5 9" id="KW-0812">Transmembrane</keyword>
<name>A0ABS4SVS0_9PROT</name>
<keyword evidence="3 8" id="KW-0813">Transport</keyword>
<keyword evidence="7 8" id="KW-0472">Membrane</keyword>
<evidence type="ECO:0000256" key="5">
    <source>
        <dbReference type="ARBA" id="ARBA00022692"/>
    </source>
</evidence>
<dbReference type="PIRSF" id="PIRSF016661">
    <property type="entry name" value="BioY"/>
    <property type="match status" value="1"/>
</dbReference>
<evidence type="ECO:0000313" key="10">
    <source>
        <dbReference type="EMBL" id="MBP2296047.1"/>
    </source>
</evidence>
<protein>
    <recommendedName>
        <fullName evidence="8">Biotin transporter</fullName>
    </recommendedName>
</protein>
<evidence type="ECO:0000256" key="4">
    <source>
        <dbReference type="ARBA" id="ARBA00022475"/>
    </source>
</evidence>
<evidence type="ECO:0000256" key="2">
    <source>
        <dbReference type="ARBA" id="ARBA00010692"/>
    </source>
</evidence>
<evidence type="ECO:0000256" key="8">
    <source>
        <dbReference type="PIRNR" id="PIRNR016661"/>
    </source>
</evidence>
<reference evidence="10 11" key="1">
    <citation type="submission" date="2021-03" db="EMBL/GenBank/DDBJ databases">
        <title>Genomic Encyclopedia of Type Strains, Phase III (KMG-III): the genomes of soil and plant-associated and newly described type strains.</title>
        <authorList>
            <person name="Whitman W."/>
        </authorList>
    </citation>
    <scope>NUCLEOTIDE SEQUENCE [LARGE SCALE GENOMIC DNA]</scope>
    <source>
        <strain evidence="10 11">IMMIB AFH-6</strain>
    </source>
</reference>
<keyword evidence="6 9" id="KW-1133">Transmembrane helix</keyword>
<evidence type="ECO:0000256" key="1">
    <source>
        <dbReference type="ARBA" id="ARBA00004651"/>
    </source>
</evidence>
<dbReference type="Proteomes" id="UP000781958">
    <property type="component" value="Unassembled WGS sequence"/>
</dbReference>
<dbReference type="InterPro" id="IPR003784">
    <property type="entry name" value="BioY"/>
</dbReference>
<evidence type="ECO:0000256" key="3">
    <source>
        <dbReference type="ARBA" id="ARBA00022448"/>
    </source>
</evidence>
<evidence type="ECO:0000256" key="6">
    <source>
        <dbReference type="ARBA" id="ARBA00022989"/>
    </source>
</evidence>
<comment type="subcellular location">
    <subcellularLocation>
        <location evidence="1 8">Cell membrane</location>
        <topology evidence="1 8">Multi-pass membrane protein</topology>
    </subcellularLocation>
</comment>
<keyword evidence="11" id="KW-1185">Reference proteome</keyword>
<keyword evidence="4 8" id="KW-1003">Cell membrane</keyword>
<dbReference type="RefSeq" id="WP_209770754.1">
    <property type="nucleotide sequence ID" value="NZ_JAGINP010000026.1"/>
</dbReference>
<dbReference type="Gene3D" id="1.10.1760.20">
    <property type="match status" value="1"/>
</dbReference>
<comment type="caution">
    <text evidence="10">The sequence shown here is derived from an EMBL/GenBank/DDBJ whole genome shotgun (WGS) entry which is preliminary data.</text>
</comment>
<dbReference type="EMBL" id="JAGINP010000026">
    <property type="protein sequence ID" value="MBP2296047.1"/>
    <property type="molecule type" value="Genomic_DNA"/>
</dbReference>
<dbReference type="Pfam" id="PF02632">
    <property type="entry name" value="BioY"/>
    <property type="match status" value="1"/>
</dbReference>
<dbReference type="PANTHER" id="PTHR34295">
    <property type="entry name" value="BIOTIN TRANSPORTER BIOY"/>
    <property type="match status" value="1"/>
</dbReference>
<comment type="similarity">
    <text evidence="2 8">Belongs to the BioY family.</text>
</comment>
<evidence type="ECO:0000256" key="9">
    <source>
        <dbReference type="SAM" id="Phobius"/>
    </source>
</evidence>
<dbReference type="PANTHER" id="PTHR34295:SF4">
    <property type="entry name" value="BIOTIN TRANSPORTER BIOY-RELATED"/>
    <property type="match status" value="1"/>
</dbReference>
<proteinExistence type="inferred from homology"/>
<feature type="transmembrane region" description="Helical" evidence="9">
    <location>
        <begin position="81"/>
        <end position="106"/>
    </location>
</feature>